<dbReference type="AlphaFoldDB" id="A0A438EV71"/>
<dbReference type="EMBL" id="QGNW01001179">
    <property type="protein sequence ID" value="RVW51594.1"/>
    <property type="molecule type" value="Genomic_DNA"/>
</dbReference>
<evidence type="ECO:0000256" key="2">
    <source>
        <dbReference type="ARBA" id="ARBA00009824"/>
    </source>
</evidence>
<dbReference type="Proteomes" id="UP000288805">
    <property type="component" value="Unassembled WGS sequence"/>
</dbReference>
<feature type="transmembrane region" description="Helical" evidence="6">
    <location>
        <begin position="75"/>
        <end position="104"/>
    </location>
</feature>
<comment type="subcellular location">
    <subcellularLocation>
        <location evidence="1">Membrane</location>
        <topology evidence="1">Multi-pass membrane protein</topology>
    </subcellularLocation>
</comment>
<feature type="transmembrane region" description="Helical" evidence="6">
    <location>
        <begin position="110"/>
        <end position="135"/>
    </location>
</feature>
<dbReference type="InterPro" id="IPR029058">
    <property type="entry name" value="AB_hydrolase_fold"/>
</dbReference>
<reference evidence="7 8" key="1">
    <citation type="journal article" date="2018" name="PLoS Genet.">
        <title>Population sequencing reveals clonal diversity and ancestral inbreeding in the grapevine cultivar Chardonnay.</title>
        <authorList>
            <person name="Roach M.J."/>
            <person name="Johnson D.L."/>
            <person name="Bohlmann J."/>
            <person name="van Vuuren H.J."/>
            <person name="Jones S.J."/>
            <person name="Pretorius I.S."/>
            <person name="Schmidt S.A."/>
            <person name="Borneman A.R."/>
        </authorList>
    </citation>
    <scope>NUCLEOTIDE SEQUENCE [LARGE SCALE GENOMIC DNA]</scope>
    <source>
        <strain evidence="8">cv. Chardonnay</strain>
        <tissue evidence="7">Leaf</tissue>
    </source>
</reference>
<comment type="similarity">
    <text evidence="2">Belongs to the TMCO4 family.</text>
</comment>
<evidence type="ECO:0000256" key="6">
    <source>
        <dbReference type="SAM" id="Phobius"/>
    </source>
</evidence>
<evidence type="ECO:0000313" key="8">
    <source>
        <dbReference type="Proteomes" id="UP000288805"/>
    </source>
</evidence>
<evidence type="ECO:0000256" key="5">
    <source>
        <dbReference type="ARBA" id="ARBA00023136"/>
    </source>
</evidence>
<evidence type="ECO:0000256" key="4">
    <source>
        <dbReference type="ARBA" id="ARBA00022989"/>
    </source>
</evidence>
<dbReference type="InterPro" id="IPR007941">
    <property type="entry name" value="DUF726"/>
</dbReference>
<sequence length="438" mass="46603">MEIMVACSAMALSKEQASKEEETQSPKSQWTKWKRGGIIGAAALTGGTLMAITGGLAAPAIAAGFSALAPTLGTIIPVIGASGFAAAASAAGTVAGSVAIAASFGGETTVTFFGLLASGILVSSTNTFINPAAGAGLTGSKMARRTGSVDEFEFKAIGENHNQGRLAVEILVSGFVFQEEDFISPWEGQNNNLERYALQWESKNLIAVSTAIQDWLTSSIALSMMKQGAMLTVLSTLMTALAWPATLLAATDFIDSKWTIALDRSDKAGKLLAEVLQKGLQGNRPVTLIGYSLGARVIFKCLQYLAETEQNAELVERVVLLGAPISFRDENWEVARKMVAGRFVNAFSTNDWTLGVAFRAKAAPLVALELTDNLFNSLLTKGLAGIQPVDVPGIENVDVTELIEGHSSYLWVTEDILDRLELDTYYPVFRGSPTEHQK</sequence>
<dbReference type="Pfam" id="PF05277">
    <property type="entry name" value="DUF726"/>
    <property type="match status" value="2"/>
</dbReference>
<accession>A0A438EV71</accession>
<keyword evidence="4 6" id="KW-1133">Transmembrane helix</keyword>
<organism evidence="7 8">
    <name type="scientific">Vitis vinifera</name>
    <name type="common">Grape</name>
    <dbReference type="NCBI Taxonomy" id="29760"/>
    <lineage>
        <taxon>Eukaryota</taxon>
        <taxon>Viridiplantae</taxon>
        <taxon>Streptophyta</taxon>
        <taxon>Embryophyta</taxon>
        <taxon>Tracheophyta</taxon>
        <taxon>Spermatophyta</taxon>
        <taxon>Magnoliopsida</taxon>
        <taxon>eudicotyledons</taxon>
        <taxon>Gunneridae</taxon>
        <taxon>Pentapetalae</taxon>
        <taxon>rosids</taxon>
        <taxon>Vitales</taxon>
        <taxon>Vitaceae</taxon>
        <taxon>Viteae</taxon>
        <taxon>Vitis</taxon>
    </lineage>
</organism>
<dbReference type="GO" id="GO:0016020">
    <property type="term" value="C:membrane"/>
    <property type="evidence" value="ECO:0007669"/>
    <property type="project" value="UniProtKB-SubCell"/>
</dbReference>
<dbReference type="PANTHER" id="PTHR17920:SF3">
    <property type="entry name" value="TRANSMEMBRANE AND COILED-COIL DOMAIN-CONTAINING PROTEIN 4"/>
    <property type="match status" value="1"/>
</dbReference>
<gene>
    <name evidence="7" type="primary">TMCO4_0</name>
    <name evidence="7" type="ORF">CK203_066770</name>
</gene>
<protein>
    <submittedName>
        <fullName evidence="7">Transmembrane and coiled-coil domain-containing protein 4</fullName>
    </submittedName>
</protein>
<evidence type="ECO:0000313" key="7">
    <source>
        <dbReference type="EMBL" id="RVW51594.1"/>
    </source>
</evidence>
<evidence type="ECO:0000256" key="1">
    <source>
        <dbReference type="ARBA" id="ARBA00004141"/>
    </source>
</evidence>
<dbReference type="PANTHER" id="PTHR17920">
    <property type="entry name" value="TRANSMEMBRANE AND COILED-COIL DOMAIN-CONTAINING PROTEIN 4 TMCO4"/>
    <property type="match status" value="1"/>
</dbReference>
<keyword evidence="5 6" id="KW-0472">Membrane</keyword>
<proteinExistence type="inferred from homology"/>
<name>A0A438EV71_VITVI</name>
<dbReference type="Gene3D" id="3.40.50.1820">
    <property type="entry name" value="alpha/beta hydrolase"/>
    <property type="match status" value="1"/>
</dbReference>
<feature type="transmembrane region" description="Helical" evidence="6">
    <location>
        <begin position="41"/>
        <end position="68"/>
    </location>
</feature>
<dbReference type="SUPFAM" id="SSF53474">
    <property type="entry name" value="alpha/beta-Hydrolases"/>
    <property type="match status" value="1"/>
</dbReference>
<comment type="caution">
    <text evidence="7">The sequence shown here is derived from an EMBL/GenBank/DDBJ whole genome shotgun (WGS) entry which is preliminary data.</text>
</comment>
<keyword evidence="3 6" id="KW-0812">Transmembrane</keyword>
<evidence type="ECO:0000256" key="3">
    <source>
        <dbReference type="ARBA" id="ARBA00022692"/>
    </source>
</evidence>